<reference evidence="3 4" key="1">
    <citation type="journal article" date="2021" name="Nat. Plants">
        <title>The Taxus genome provides insights into paclitaxel biosynthesis.</title>
        <authorList>
            <person name="Xiong X."/>
            <person name="Gou J."/>
            <person name="Liao Q."/>
            <person name="Li Y."/>
            <person name="Zhou Q."/>
            <person name="Bi G."/>
            <person name="Li C."/>
            <person name="Du R."/>
            <person name="Wang X."/>
            <person name="Sun T."/>
            <person name="Guo L."/>
            <person name="Liang H."/>
            <person name="Lu P."/>
            <person name="Wu Y."/>
            <person name="Zhang Z."/>
            <person name="Ro D.K."/>
            <person name="Shang Y."/>
            <person name="Huang S."/>
            <person name="Yan J."/>
        </authorList>
    </citation>
    <scope>NUCLEOTIDE SEQUENCE [LARGE SCALE GENOMIC DNA]</scope>
    <source>
        <strain evidence="3">Ta-2019</strain>
    </source>
</reference>
<evidence type="ECO:0000313" key="4">
    <source>
        <dbReference type="Proteomes" id="UP000824469"/>
    </source>
</evidence>
<dbReference type="AlphaFoldDB" id="A0AA38GZB9"/>
<feature type="transmembrane region" description="Helical" evidence="2">
    <location>
        <begin position="93"/>
        <end position="116"/>
    </location>
</feature>
<evidence type="ECO:0000256" key="1">
    <source>
        <dbReference type="SAM" id="MobiDB-lite"/>
    </source>
</evidence>
<accession>A0AA38GZB9</accession>
<dbReference type="Proteomes" id="UP000824469">
    <property type="component" value="Unassembled WGS sequence"/>
</dbReference>
<keyword evidence="4" id="KW-1185">Reference proteome</keyword>
<protein>
    <submittedName>
        <fullName evidence="3">Uncharacterized protein</fullName>
    </submittedName>
</protein>
<keyword evidence="2" id="KW-1133">Transmembrane helix</keyword>
<organism evidence="3 4">
    <name type="scientific">Taxus chinensis</name>
    <name type="common">Chinese yew</name>
    <name type="synonym">Taxus wallichiana var. chinensis</name>
    <dbReference type="NCBI Taxonomy" id="29808"/>
    <lineage>
        <taxon>Eukaryota</taxon>
        <taxon>Viridiplantae</taxon>
        <taxon>Streptophyta</taxon>
        <taxon>Embryophyta</taxon>
        <taxon>Tracheophyta</taxon>
        <taxon>Spermatophyta</taxon>
        <taxon>Pinopsida</taxon>
        <taxon>Pinidae</taxon>
        <taxon>Conifers II</taxon>
        <taxon>Cupressales</taxon>
        <taxon>Taxaceae</taxon>
        <taxon>Taxus</taxon>
    </lineage>
</organism>
<comment type="caution">
    <text evidence="3">The sequence shown here is derived from an EMBL/GenBank/DDBJ whole genome shotgun (WGS) entry which is preliminary data.</text>
</comment>
<name>A0AA38GZB9_TAXCH</name>
<feature type="compositionally biased region" description="Basic and acidic residues" evidence="1">
    <location>
        <begin position="204"/>
        <end position="218"/>
    </location>
</feature>
<keyword evidence="2" id="KW-0472">Membrane</keyword>
<dbReference type="EMBL" id="JAHRHJ020000001">
    <property type="protein sequence ID" value="KAH9329265.1"/>
    <property type="molecule type" value="Genomic_DNA"/>
</dbReference>
<evidence type="ECO:0000313" key="3">
    <source>
        <dbReference type="EMBL" id="KAH9329265.1"/>
    </source>
</evidence>
<keyword evidence="2" id="KW-0812">Transmembrane</keyword>
<feature type="region of interest" description="Disordered" evidence="1">
    <location>
        <begin position="190"/>
        <end position="218"/>
    </location>
</feature>
<sequence length="679" mass="79028">MMEASMQMLTQGVGLRMKKRMKWPVKLLVKRRRQEMFSMEKRESESRCEDKDVIKKVLIVENKEKVEIKREGEVPRGALDKMRMSMKEAFMEILWSLVFISNVVFGWVIAGAGSLVEKVKRKTLERENIGAREASKHTSECARKMKEKIVVVYQGKEVNSSMHEKGLEDFVPAKDEKEEEVEFYDAMEHSQEASGKPCMQEEESINKQETKKGNEPMEHPRKEVKLNARLNISNKHIDTDIQVGGRVKASGKTIGHENTIPRLMVKHTAKQERNERAGLSFSSDFTHTFGKHANEQKNEEPNEIDLALITQEHGYIVPKWKKLVSRENAQVWVSKRVSKCGETSRGDVKDDSKHGSVRAAPKSLWRKVEAKLEKQEHKEEMVSLQEALHEPKKYTREMKGKQIVFDYWCDDKHEYSSDLPSKISLNDETWNDLSMKTNMQQGGTFRMANEDHSHDQRMMQSENRLNETDESFLKQEAIEEYANEKQGMEDENNGLAPKFDEINDEIDDGVLNKELRMIEELLHPSKGLFLSSDQIEIFSYQHEEESRQEDNRMGNAKLNLVIKEANGENEGKQPRDIQGAEWSQVFTSNLSFDVLNVGLNVLEINKVLNPMDKLLNQEDQEDLEDKYEAKAWIWDIAAEKEIRRRLYQKRERKKKMRDKDYLKETQKLTLEIKSWDLGV</sequence>
<proteinExistence type="predicted"/>
<evidence type="ECO:0000256" key="2">
    <source>
        <dbReference type="SAM" id="Phobius"/>
    </source>
</evidence>
<gene>
    <name evidence="3" type="ORF">KI387_001373</name>
</gene>